<dbReference type="GO" id="GO:0019693">
    <property type="term" value="P:ribose phosphate metabolic process"/>
    <property type="evidence" value="ECO:0007669"/>
    <property type="project" value="TreeGrafter"/>
</dbReference>
<dbReference type="FunFam" id="3.90.79.10:FF:000006">
    <property type="entry name" value="ADP compounds hydrolase NudE"/>
    <property type="match status" value="1"/>
</dbReference>
<evidence type="ECO:0000259" key="4">
    <source>
        <dbReference type="PROSITE" id="PS51462"/>
    </source>
</evidence>
<evidence type="ECO:0000256" key="3">
    <source>
        <dbReference type="RuleBase" id="RU003476"/>
    </source>
</evidence>
<reference evidence="6" key="1">
    <citation type="journal article" date="2018" name="Front. Microbiol.">
        <title>Genome-Based Analysis Reveals the Taxonomy and Diversity of the Family Idiomarinaceae.</title>
        <authorList>
            <person name="Liu Y."/>
            <person name="Lai Q."/>
            <person name="Shao Z."/>
        </authorList>
    </citation>
    <scope>NUCLEOTIDE SEQUENCE [LARGE SCALE GENOMIC DNA]</scope>
    <source>
        <strain evidence="6">CVS-6</strain>
    </source>
</reference>
<evidence type="ECO:0000256" key="1">
    <source>
        <dbReference type="ARBA" id="ARBA00001946"/>
    </source>
</evidence>
<dbReference type="InterPro" id="IPR000086">
    <property type="entry name" value="NUDIX_hydrolase_dom"/>
</dbReference>
<dbReference type="AlphaFoldDB" id="A0A432YPE4"/>
<dbReference type="NCBIfam" id="NF008736">
    <property type="entry name" value="PRK11762.1"/>
    <property type="match status" value="1"/>
</dbReference>
<feature type="domain" description="Nudix hydrolase" evidence="4">
    <location>
        <begin position="44"/>
        <end position="175"/>
    </location>
</feature>
<dbReference type="EMBL" id="PIPY01000002">
    <property type="protein sequence ID" value="RUO62986.1"/>
    <property type="molecule type" value="Genomic_DNA"/>
</dbReference>
<keyword evidence="6" id="KW-1185">Reference proteome</keyword>
<dbReference type="InterPro" id="IPR020084">
    <property type="entry name" value="NUDIX_hydrolase_CS"/>
</dbReference>
<sequence length="185" mass="20950">MARKPTPEILQRQIVARSRLLRIEAVDLRFSNGVERQFERMQSSGRGAVMIVPFVDAQTLMLVREYAAGLHNYQLGFPKGLIDPGETPEEAANRELKEEIGFGAETLIPLKSVTMAPQFFSATMHIFIARDLYPERLPGDEPEPLEQVPWLLSKAEALLEQEDFTEARSIAALLMTLRELERGRD</sequence>
<dbReference type="GO" id="GO:0019144">
    <property type="term" value="F:ADP-sugar diphosphatase activity"/>
    <property type="evidence" value="ECO:0007669"/>
    <property type="project" value="TreeGrafter"/>
</dbReference>
<dbReference type="PROSITE" id="PS51462">
    <property type="entry name" value="NUDIX"/>
    <property type="match status" value="1"/>
</dbReference>
<gene>
    <name evidence="5" type="ORF">CWI71_01810</name>
</gene>
<comment type="cofactor">
    <cofactor evidence="1">
        <name>Mg(2+)</name>
        <dbReference type="ChEBI" id="CHEBI:18420"/>
    </cofactor>
</comment>
<comment type="caution">
    <text evidence="5">The sequence shown here is derived from an EMBL/GenBank/DDBJ whole genome shotgun (WGS) entry which is preliminary data.</text>
</comment>
<name>A0A432YPE4_9GAMM</name>
<dbReference type="GO" id="GO:0006753">
    <property type="term" value="P:nucleoside phosphate metabolic process"/>
    <property type="evidence" value="ECO:0007669"/>
    <property type="project" value="TreeGrafter"/>
</dbReference>
<evidence type="ECO:0000313" key="5">
    <source>
        <dbReference type="EMBL" id="RUO62986.1"/>
    </source>
</evidence>
<dbReference type="CDD" id="cd24156">
    <property type="entry name" value="NUDIX_ADPRase_NudE"/>
    <property type="match status" value="1"/>
</dbReference>
<dbReference type="Gene3D" id="3.90.79.10">
    <property type="entry name" value="Nucleoside Triphosphate Pyrophosphohydrolase"/>
    <property type="match status" value="1"/>
</dbReference>
<keyword evidence="2 3" id="KW-0378">Hydrolase</keyword>
<comment type="similarity">
    <text evidence="3">Belongs to the Nudix hydrolase family.</text>
</comment>
<evidence type="ECO:0000313" key="6">
    <source>
        <dbReference type="Proteomes" id="UP000288259"/>
    </source>
</evidence>
<organism evidence="5 6">
    <name type="scientific">Pseudidiomarina insulisalsae</name>
    <dbReference type="NCBI Taxonomy" id="575789"/>
    <lineage>
        <taxon>Bacteria</taxon>
        <taxon>Pseudomonadati</taxon>
        <taxon>Pseudomonadota</taxon>
        <taxon>Gammaproteobacteria</taxon>
        <taxon>Alteromonadales</taxon>
        <taxon>Idiomarinaceae</taxon>
        <taxon>Pseudidiomarina</taxon>
    </lineage>
</organism>
<dbReference type="RefSeq" id="WP_126753553.1">
    <property type="nucleotide sequence ID" value="NZ_PIPY01000002.1"/>
</dbReference>
<dbReference type="GO" id="GO:0005829">
    <property type="term" value="C:cytosol"/>
    <property type="evidence" value="ECO:0007669"/>
    <property type="project" value="TreeGrafter"/>
</dbReference>
<dbReference type="SUPFAM" id="SSF55811">
    <property type="entry name" value="Nudix"/>
    <property type="match status" value="1"/>
</dbReference>
<evidence type="ECO:0000256" key="2">
    <source>
        <dbReference type="ARBA" id="ARBA00022801"/>
    </source>
</evidence>
<dbReference type="PANTHER" id="PTHR11839:SF12">
    <property type="entry name" value="ADP COMPOUNDS HYDROLASE NUDE"/>
    <property type="match status" value="1"/>
</dbReference>
<protein>
    <submittedName>
        <fullName evidence="5">ADP compounds hydrolase NudE</fullName>
    </submittedName>
</protein>
<dbReference type="InterPro" id="IPR020476">
    <property type="entry name" value="Nudix_hydrolase"/>
</dbReference>
<proteinExistence type="inferred from homology"/>
<dbReference type="PROSITE" id="PS00893">
    <property type="entry name" value="NUDIX_BOX"/>
    <property type="match status" value="1"/>
</dbReference>
<dbReference type="Pfam" id="PF00293">
    <property type="entry name" value="NUDIX"/>
    <property type="match status" value="1"/>
</dbReference>
<dbReference type="InterPro" id="IPR015797">
    <property type="entry name" value="NUDIX_hydrolase-like_dom_sf"/>
</dbReference>
<dbReference type="PANTHER" id="PTHR11839">
    <property type="entry name" value="UDP/ADP-SUGAR PYROPHOSPHATASE"/>
    <property type="match status" value="1"/>
</dbReference>
<dbReference type="OrthoDB" id="9806150at2"/>
<dbReference type="PRINTS" id="PR00502">
    <property type="entry name" value="NUDIXFAMILY"/>
</dbReference>
<dbReference type="Proteomes" id="UP000288259">
    <property type="component" value="Unassembled WGS sequence"/>
</dbReference>
<accession>A0A432YPE4</accession>